<evidence type="ECO:0000259" key="1">
    <source>
        <dbReference type="Pfam" id="PF02263"/>
    </source>
</evidence>
<comment type="caution">
    <text evidence="2">The sequence shown here is derived from an EMBL/GenBank/DDBJ whole genome shotgun (WGS) entry which is preliminary data.</text>
</comment>
<dbReference type="GO" id="GO:0005525">
    <property type="term" value="F:GTP binding"/>
    <property type="evidence" value="ECO:0007669"/>
    <property type="project" value="InterPro"/>
</dbReference>
<evidence type="ECO:0000313" key="2">
    <source>
        <dbReference type="EMBL" id="RHY27362.1"/>
    </source>
</evidence>
<proteinExistence type="predicted"/>
<evidence type="ECO:0000313" key="3">
    <source>
        <dbReference type="Proteomes" id="UP000285060"/>
    </source>
</evidence>
<dbReference type="EMBL" id="QUSY01000788">
    <property type="protein sequence ID" value="RHY27362.1"/>
    <property type="molecule type" value="Genomic_DNA"/>
</dbReference>
<dbReference type="Gene3D" id="3.40.50.300">
    <property type="entry name" value="P-loop containing nucleotide triphosphate hydrolases"/>
    <property type="match status" value="1"/>
</dbReference>
<protein>
    <recommendedName>
        <fullName evidence="1">Guanylate-binding protein N-terminal domain-containing protein</fullName>
    </recommendedName>
</protein>
<dbReference type="AlphaFoldDB" id="A0A3R6ZMG4"/>
<accession>A0A3R6ZMG4</accession>
<dbReference type="PANTHER" id="PTHR10751">
    <property type="entry name" value="GUANYLATE BINDING PROTEIN"/>
    <property type="match status" value="1"/>
</dbReference>
<dbReference type="GO" id="GO:0003924">
    <property type="term" value="F:GTPase activity"/>
    <property type="evidence" value="ECO:0007669"/>
    <property type="project" value="InterPro"/>
</dbReference>
<dbReference type="InterPro" id="IPR027417">
    <property type="entry name" value="P-loop_NTPase"/>
</dbReference>
<reference evidence="2 3" key="1">
    <citation type="submission" date="2018-08" db="EMBL/GenBank/DDBJ databases">
        <title>Aphanomyces genome sequencing and annotation.</title>
        <authorList>
            <person name="Minardi D."/>
            <person name="Oidtmann B."/>
            <person name="Van Der Giezen M."/>
            <person name="Studholme D.J."/>
        </authorList>
    </citation>
    <scope>NUCLEOTIDE SEQUENCE [LARGE SCALE GENOMIC DNA]</scope>
    <source>
        <strain evidence="2 3">NJM0002</strain>
    </source>
</reference>
<organism evidence="2 3">
    <name type="scientific">Aphanomyces invadans</name>
    <dbReference type="NCBI Taxonomy" id="157072"/>
    <lineage>
        <taxon>Eukaryota</taxon>
        <taxon>Sar</taxon>
        <taxon>Stramenopiles</taxon>
        <taxon>Oomycota</taxon>
        <taxon>Saprolegniomycetes</taxon>
        <taxon>Saprolegniales</taxon>
        <taxon>Verrucalvaceae</taxon>
        <taxon>Aphanomyces</taxon>
    </lineage>
</organism>
<sequence>MDKDGKMTVSPSASLKVLHALPERHSVNLISIFGAARQGKSFLMNLLANQQDLFRISNEKEPCTQGVDLSSHFMPLEAFSRINGCPPVSGSNMSIGFVDAEGQGDRDITCTCDRIIRNQQNFTVNPTDDSRLVSPVLLSSKVVIFNWKDSLQADRMLNLLAVLAKAAQNVELAEGETRKVFGHLHMFVS</sequence>
<gene>
    <name evidence="2" type="ORF">DYB32_006839</name>
</gene>
<name>A0A3R6ZMG4_9STRA</name>
<dbReference type="Proteomes" id="UP000285060">
    <property type="component" value="Unassembled WGS sequence"/>
</dbReference>
<dbReference type="SUPFAM" id="SSF52540">
    <property type="entry name" value="P-loop containing nucleoside triphosphate hydrolases"/>
    <property type="match status" value="1"/>
</dbReference>
<dbReference type="VEuPathDB" id="FungiDB:H310_06281"/>
<dbReference type="InterPro" id="IPR015894">
    <property type="entry name" value="Guanylate-bd_N"/>
</dbReference>
<feature type="domain" description="Guanylate-binding protein N-terminal" evidence="1">
    <location>
        <begin position="24"/>
        <end position="105"/>
    </location>
</feature>
<dbReference type="Pfam" id="PF02263">
    <property type="entry name" value="GBP"/>
    <property type="match status" value="1"/>
</dbReference>
<keyword evidence="3" id="KW-1185">Reference proteome</keyword>